<dbReference type="InterPro" id="IPR057727">
    <property type="entry name" value="WCX_dom"/>
</dbReference>
<dbReference type="Pfam" id="PF13280">
    <property type="entry name" value="WYL"/>
    <property type="match status" value="1"/>
</dbReference>
<protein>
    <submittedName>
        <fullName evidence="4">WYL domain-containing protein</fullName>
    </submittedName>
</protein>
<organism evidence="4 5">
    <name type="scientific">Cryobacterium tagatosivorans</name>
    <dbReference type="NCBI Taxonomy" id="1259199"/>
    <lineage>
        <taxon>Bacteria</taxon>
        <taxon>Bacillati</taxon>
        <taxon>Actinomycetota</taxon>
        <taxon>Actinomycetes</taxon>
        <taxon>Micrococcales</taxon>
        <taxon>Microbacteriaceae</taxon>
        <taxon>Cryobacterium</taxon>
    </lineage>
</organism>
<dbReference type="Pfam" id="PF25583">
    <property type="entry name" value="WCX"/>
    <property type="match status" value="1"/>
</dbReference>
<dbReference type="OrthoDB" id="3268930at2"/>
<dbReference type="PANTHER" id="PTHR34580:SF3">
    <property type="entry name" value="PROTEIN PAFB"/>
    <property type="match status" value="1"/>
</dbReference>
<name>A0A4R8UFG9_9MICO</name>
<keyword evidence="5" id="KW-1185">Reference proteome</keyword>
<feature type="domain" description="WYL" evidence="2">
    <location>
        <begin position="162"/>
        <end position="225"/>
    </location>
</feature>
<reference evidence="4 5" key="1">
    <citation type="submission" date="2019-03" db="EMBL/GenBank/DDBJ databases">
        <title>Genomics of glacier-inhabiting Cryobacterium strains.</title>
        <authorList>
            <person name="Liu Q."/>
            <person name="Xin Y.-H."/>
        </authorList>
    </citation>
    <scope>NUCLEOTIDE SEQUENCE [LARGE SCALE GENOMIC DNA]</scope>
    <source>
        <strain evidence="4 5">Sr47</strain>
    </source>
</reference>
<dbReference type="RefSeq" id="WP_134491191.1">
    <property type="nucleotide sequence ID" value="NZ_SOEZ01000057.1"/>
</dbReference>
<dbReference type="AlphaFoldDB" id="A0A4R8UFG9"/>
<feature type="domain" description="WCX" evidence="3">
    <location>
        <begin position="317"/>
        <end position="355"/>
    </location>
</feature>
<comment type="caution">
    <text evidence="4">The sequence shown here is derived from an EMBL/GenBank/DDBJ whole genome shotgun (WGS) entry which is preliminary data.</text>
</comment>
<feature type="compositionally biased region" description="Basic and acidic residues" evidence="1">
    <location>
        <begin position="275"/>
        <end position="294"/>
    </location>
</feature>
<dbReference type="PROSITE" id="PS52050">
    <property type="entry name" value="WYL"/>
    <property type="match status" value="1"/>
</dbReference>
<gene>
    <name evidence="4" type="ORF">E3O23_11620</name>
</gene>
<proteinExistence type="predicted"/>
<dbReference type="InterPro" id="IPR051534">
    <property type="entry name" value="CBASS_pafABC_assoc_protein"/>
</dbReference>
<sequence length="371" mass="40307">MPTTADQTPRITVEERLFSLVLALIATEIGLTKADILSTVQGYRQRYLSDGDNANLERQFERDKDDIRELGIPLETVEPPDDPGNNHLLRYRIPKGLYNLPADVSFSPDELMLLKLAATVWREGSLSAESRRALTKLNSLGVDSSDPVLGYAPHLRARDASFTPLSRALDHGQVVAFLYLKPGESSPRRRRVAPRAVVLHGGRWHLYGTDQDAQATRTYLLSRIVGPVVTVPGETFVPDGEGKGRQALDELDALWGANVAELEVEPGSDAAVRLSKREAGKREAGKQDAGKRDAAGTAAGTTMTPNTVTLRTVTPHTVTLHYTDIDILADELAGYGPEVLVRSPLALRQAVRTRLVGVRDAHTGSTQGSAA</sequence>
<evidence type="ECO:0000313" key="5">
    <source>
        <dbReference type="Proteomes" id="UP000297866"/>
    </source>
</evidence>
<dbReference type="PANTHER" id="PTHR34580">
    <property type="match status" value="1"/>
</dbReference>
<evidence type="ECO:0000256" key="1">
    <source>
        <dbReference type="SAM" id="MobiDB-lite"/>
    </source>
</evidence>
<evidence type="ECO:0000313" key="4">
    <source>
        <dbReference type="EMBL" id="TFB49489.1"/>
    </source>
</evidence>
<feature type="region of interest" description="Disordered" evidence="1">
    <location>
        <begin position="275"/>
        <end position="303"/>
    </location>
</feature>
<dbReference type="Proteomes" id="UP000297866">
    <property type="component" value="Unassembled WGS sequence"/>
</dbReference>
<accession>A0A4R8UFG9</accession>
<evidence type="ECO:0000259" key="2">
    <source>
        <dbReference type="Pfam" id="PF13280"/>
    </source>
</evidence>
<dbReference type="InterPro" id="IPR026881">
    <property type="entry name" value="WYL_dom"/>
</dbReference>
<evidence type="ECO:0000259" key="3">
    <source>
        <dbReference type="Pfam" id="PF25583"/>
    </source>
</evidence>
<dbReference type="EMBL" id="SOEZ01000057">
    <property type="protein sequence ID" value="TFB49489.1"/>
    <property type="molecule type" value="Genomic_DNA"/>
</dbReference>